<name>U9TEB8_RHIID</name>
<proteinExistence type="predicted"/>
<sequence>MEEWTCGNPKINKFIKVTICKPVKVHLPFEGFKDIKKLVKMDGFDGKSEYYENDDGNLNSRLRKIKKVW</sequence>
<gene>
    <name evidence="1" type="ORF">GLOINDRAFT_35072</name>
</gene>
<dbReference type="EMBL" id="KI292545">
    <property type="protein sequence ID" value="ESA05777.1"/>
    <property type="molecule type" value="Genomic_DNA"/>
</dbReference>
<organism evidence="1">
    <name type="scientific">Rhizophagus irregularis (strain DAOM 181602 / DAOM 197198 / MUCL 43194)</name>
    <name type="common">Arbuscular mycorrhizal fungus</name>
    <name type="synonym">Glomus intraradices</name>
    <dbReference type="NCBI Taxonomy" id="747089"/>
    <lineage>
        <taxon>Eukaryota</taxon>
        <taxon>Fungi</taxon>
        <taxon>Fungi incertae sedis</taxon>
        <taxon>Mucoromycota</taxon>
        <taxon>Glomeromycotina</taxon>
        <taxon>Glomeromycetes</taxon>
        <taxon>Glomerales</taxon>
        <taxon>Glomeraceae</taxon>
        <taxon>Rhizophagus</taxon>
    </lineage>
</organism>
<evidence type="ECO:0000313" key="1">
    <source>
        <dbReference type="EMBL" id="ESA05777.1"/>
    </source>
</evidence>
<dbReference type="HOGENOM" id="CLU_2777223_0_0_1"/>
<protein>
    <submittedName>
        <fullName evidence="1">Uncharacterized protein</fullName>
    </submittedName>
</protein>
<dbReference type="AlphaFoldDB" id="U9TEB8"/>
<accession>U9TEB8</accession>
<reference evidence="1" key="1">
    <citation type="submission" date="2013-07" db="EMBL/GenBank/DDBJ databases">
        <title>The genome of an arbuscular mycorrhizal fungus provides insights into the evolution of the oldest plant symbiosis.</title>
        <authorList>
            <consortium name="DOE Joint Genome Institute"/>
            <person name="Tisserant E."/>
            <person name="Malbreil M."/>
            <person name="Kuo A."/>
            <person name="Kohler A."/>
            <person name="Symeonidi A."/>
            <person name="Balestrini R."/>
            <person name="Charron P."/>
            <person name="Duensing N."/>
            <person name="Frei-dit-Frey N."/>
            <person name="Gianinazzi-Pearson V."/>
            <person name="Gilbert B."/>
            <person name="Handa Y."/>
            <person name="Hijri M."/>
            <person name="Kaul R."/>
            <person name="Kawaguchi M."/>
            <person name="Krajinski F."/>
            <person name="Lammers P."/>
            <person name="Lapierre D."/>
            <person name="Masclaux F.G."/>
            <person name="Murat C."/>
            <person name="Morin E."/>
            <person name="Ndikumana S."/>
            <person name="Pagni M."/>
            <person name="Petitpierre D."/>
            <person name="Requena N."/>
            <person name="Rosikiewicz P."/>
            <person name="Riley R."/>
            <person name="Saito K."/>
            <person name="San Clemente H."/>
            <person name="Shapiro H."/>
            <person name="van Tuinen D."/>
            <person name="Becard G."/>
            <person name="Bonfante P."/>
            <person name="Paszkowski U."/>
            <person name="Shachar-Hill Y."/>
            <person name="Young J.P."/>
            <person name="Sanders I.R."/>
            <person name="Henrissat B."/>
            <person name="Rensing S.A."/>
            <person name="Grigoriev I.V."/>
            <person name="Corradi N."/>
            <person name="Roux C."/>
            <person name="Martin F."/>
        </authorList>
    </citation>
    <scope>NUCLEOTIDE SEQUENCE</scope>
    <source>
        <strain evidence="1">DAOM 197198</strain>
    </source>
</reference>